<feature type="transmembrane region" description="Helical" evidence="10">
    <location>
        <begin position="181"/>
        <end position="199"/>
    </location>
</feature>
<dbReference type="Pfam" id="PF05231">
    <property type="entry name" value="MASE1"/>
    <property type="match status" value="1"/>
</dbReference>
<dbReference type="Proteomes" id="UP001596473">
    <property type="component" value="Unassembled WGS sequence"/>
</dbReference>
<evidence type="ECO:0000256" key="7">
    <source>
        <dbReference type="ARBA" id="ARBA00023012"/>
    </source>
</evidence>
<feature type="transmembrane region" description="Helical" evidence="10">
    <location>
        <begin position="9"/>
        <end position="26"/>
    </location>
</feature>
<dbReference type="PROSITE" id="PS50109">
    <property type="entry name" value="HIS_KIN"/>
    <property type="match status" value="1"/>
</dbReference>
<feature type="domain" description="Histidine kinase" evidence="11">
    <location>
        <begin position="314"/>
        <end position="498"/>
    </location>
</feature>
<comment type="subcellular location">
    <subcellularLocation>
        <location evidence="1">Cell membrane</location>
        <topology evidence="1">Multi-pass membrane protein</topology>
    </subcellularLocation>
</comment>
<feature type="transmembrane region" description="Helical" evidence="10">
    <location>
        <begin position="115"/>
        <end position="133"/>
    </location>
</feature>
<keyword evidence="7" id="KW-0902">Two-component regulatory system</keyword>
<keyword evidence="4 10" id="KW-0812">Transmembrane</keyword>
<comment type="caution">
    <text evidence="12">The sequence shown here is derived from an EMBL/GenBank/DDBJ whole genome shotgun (WGS) entry which is preliminary data.</text>
</comment>
<keyword evidence="5 12" id="KW-0418">Kinase</keyword>
<keyword evidence="8 10" id="KW-0472">Membrane</keyword>
<evidence type="ECO:0000256" key="6">
    <source>
        <dbReference type="ARBA" id="ARBA00022989"/>
    </source>
</evidence>
<sequence length="498" mass="54618">MKAKLSSSLGRMVLAIPVCCGVWFALWSVSAALLHSLTLAVLFLPCGLRFSLLLFAPRFCAPAIIAAEWLVLGLLLSALELPAELFLLAPLSFAVLLLQRWPVRDEWQVLLKQGIAVLLTALSSALLWLWLGGNAWQAFLASLAGCLLLGPALFILWEALTRIRWLPIGPGQRRKSFNLRLRFVLSYLLLFTLSFSVQAALPVGFAFFSPLCLAVPVVLLAYLHGWRGAVLASFCNSLALAIFSHSVLNDLLLALIAQNLLGVVLGVAIQGARLRAAALTRLNERLSRQLARNHALARQLVNAEEAVRRDVARELHDEIGQNITAIRIQATLSGRMTQDAALKASLGVIESLSLNVYDCARGLLLRLRPRALDDLSLQEAVRQLAGELQFAARGIEFNLSWPLDEQLFDEALKLTLFRVLQEALNNVTRHACASQVCVKLWQENTWLYLSVSDNGAGTAPIQVGMGLRGMRERVEALGGRLSLSHRSGVCLRVSLPLV</sequence>
<organism evidence="12 13">
    <name type="scientific">Iodobacter arcticus</name>
    <dbReference type="NCBI Taxonomy" id="590593"/>
    <lineage>
        <taxon>Bacteria</taxon>
        <taxon>Pseudomonadati</taxon>
        <taxon>Pseudomonadota</taxon>
        <taxon>Betaproteobacteria</taxon>
        <taxon>Neisseriales</taxon>
        <taxon>Chitinibacteraceae</taxon>
        <taxon>Iodobacter</taxon>
    </lineage>
</organism>
<dbReference type="InterPro" id="IPR036890">
    <property type="entry name" value="HATPase_C_sf"/>
</dbReference>
<dbReference type="Pfam" id="PF02518">
    <property type="entry name" value="HATPase_c"/>
    <property type="match status" value="1"/>
</dbReference>
<protein>
    <submittedName>
        <fullName evidence="12">Signal transduction histidine-protein kinase/phosphatase UhpB</fullName>
        <ecNumber evidence="12">2.7.13.3</ecNumber>
    </submittedName>
</protein>
<evidence type="ECO:0000256" key="10">
    <source>
        <dbReference type="SAM" id="Phobius"/>
    </source>
</evidence>
<dbReference type="Gene3D" id="3.30.565.10">
    <property type="entry name" value="Histidine kinase-like ATPase, C-terminal domain"/>
    <property type="match status" value="1"/>
</dbReference>
<gene>
    <name evidence="12" type="primary">uhpB</name>
    <name evidence="12" type="ORF">ACFQNF_18265</name>
</gene>
<dbReference type="CDD" id="cd16917">
    <property type="entry name" value="HATPase_UhpB-NarQ-NarX-like"/>
    <property type="match status" value="1"/>
</dbReference>
<evidence type="ECO:0000256" key="2">
    <source>
        <dbReference type="ARBA" id="ARBA00022475"/>
    </source>
</evidence>
<dbReference type="InterPro" id="IPR011712">
    <property type="entry name" value="Sig_transdc_His_kin_sub3_dim/P"/>
</dbReference>
<dbReference type="InterPro" id="IPR003594">
    <property type="entry name" value="HATPase_dom"/>
</dbReference>
<feature type="transmembrane region" description="Helical" evidence="10">
    <location>
        <begin position="205"/>
        <end position="223"/>
    </location>
</feature>
<dbReference type="EMBL" id="JBHTBQ010000044">
    <property type="protein sequence ID" value="MFC7421808.1"/>
    <property type="molecule type" value="Genomic_DNA"/>
</dbReference>
<dbReference type="GO" id="GO:0004673">
    <property type="term" value="F:protein histidine kinase activity"/>
    <property type="evidence" value="ECO:0007669"/>
    <property type="project" value="UniProtKB-EC"/>
</dbReference>
<evidence type="ECO:0000313" key="13">
    <source>
        <dbReference type="Proteomes" id="UP001596473"/>
    </source>
</evidence>
<dbReference type="NCBIfam" id="NF008649">
    <property type="entry name" value="PRK11644.1"/>
    <property type="match status" value="1"/>
</dbReference>
<dbReference type="EC" id="2.7.13.3" evidence="12"/>
<evidence type="ECO:0000256" key="8">
    <source>
        <dbReference type="ARBA" id="ARBA00023136"/>
    </source>
</evidence>
<reference evidence="13" key="1">
    <citation type="journal article" date="2019" name="Int. J. Syst. Evol. Microbiol.">
        <title>The Global Catalogue of Microorganisms (GCM) 10K type strain sequencing project: providing services to taxonomists for standard genome sequencing and annotation.</title>
        <authorList>
            <consortium name="The Broad Institute Genomics Platform"/>
            <consortium name="The Broad Institute Genome Sequencing Center for Infectious Disease"/>
            <person name="Wu L."/>
            <person name="Ma J."/>
        </authorList>
    </citation>
    <scope>NUCLEOTIDE SEQUENCE [LARGE SCALE GENOMIC DNA]</scope>
    <source>
        <strain evidence="13">CCUG 62945</strain>
    </source>
</reference>
<evidence type="ECO:0000259" key="11">
    <source>
        <dbReference type="PROSITE" id="PS50109"/>
    </source>
</evidence>
<name>A0ABW2R216_9NEIS</name>
<dbReference type="InterPro" id="IPR050482">
    <property type="entry name" value="Sensor_HK_TwoCompSys"/>
</dbReference>
<keyword evidence="9" id="KW-0175">Coiled coil</keyword>
<evidence type="ECO:0000256" key="1">
    <source>
        <dbReference type="ARBA" id="ARBA00004651"/>
    </source>
</evidence>
<feature type="transmembrane region" description="Helical" evidence="10">
    <location>
        <begin position="139"/>
        <end position="160"/>
    </location>
</feature>
<keyword evidence="13" id="KW-1185">Reference proteome</keyword>
<dbReference type="RefSeq" id="WP_380189406.1">
    <property type="nucleotide sequence ID" value="NZ_JBHTBQ010000044.1"/>
</dbReference>
<evidence type="ECO:0000313" key="12">
    <source>
        <dbReference type="EMBL" id="MFC7421808.1"/>
    </source>
</evidence>
<evidence type="ECO:0000256" key="9">
    <source>
        <dbReference type="SAM" id="Coils"/>
    </source>
</evidence>
<accession>A0ABW2R216</accession>
<evidence type="ECO:0000256" key="3">
    <source>
        <dbReference type="ARBA" id="ARBA00022679"/>
    </source>
</evidence>
<dbReference type="SMART" id="SM00387">
    <property type="entry name" value="HATPase_c"/>
    <property type="match status" value="1"/>
</dbReference>
<proteinExistence type="predicted"/>
<feature type="transmembrane region" description="Helical" evidence="10">
    <location>
        <begin position="254"/>
        <end position="272"/>
    </location>
</feature>
<keyword evidence="3 12" id="KW-0808">Transferase</keyword>
<dbReference type="InterPro" id="IPR005467">
    <property type="entry name" value="His_kinase_dom"/>
</dbReference>
<feature type="transmembrane region" description="Helical" evidence="10">
    <location>
        <begin position="59"/>
        <end position="79"/>
    </location>
</feature>
<dbReference type="PANTHER" id="PTHR24421:SF58">
    <property type="entry name" value="SIGNAL TRANSDUCTION HISTIDINE-PROTEIN KINASE_PHOSPHATASE UHPB"/>
    <property type="match status" value="1"/>
</dbReference>
<dbReference type="SUPFAM" id="SSF55874">
    <property type="entry name" value="ATPase domain of HSP90 chaperone/DNA topoisomerase II/histidine kinase"/>
    <property type="match status" value="1"/>
</dbReference>
<dbReference type="InterPro" id="IPR007895">
    <property type="entry name" value="MASE1"/>
</dbReference>
<dbReference type="Gene3D" id="1.20.5.1930">
    <property type="match status" value="1"/>
</dbReference>
<dbReference type="Pfam" id="PF07730">
    <property type="entry name" value="HisKA_3"/>
    <property type="match status" value="1"/>
</dbReference>
<keyword evidence="6 10" id="KW-1133">Transmembrane helix</keyword>
<keyword evidence="2" id="KW-1003">Cell membrane</keyword>
<evidence type="ECO:0000256" key="4">
    <source>
        <dbReference type="ARBA" id="ARBA00022692"/>
    </source>
</evidence>
<dbReference type="PANTHER" id="PTHR24421">
    <property type="entry name" value="NITRATE/NITRITE SENSOR PROTEIN NARX-RELATED"/>
    <property type="match status" value="1"/>
</dbReference>
<evidence type="ECO:0000256" key="5">
    <source>
        <dbReference type="ARBA" id="ARBA00022777"/>
    </source>
</evidence>
<feature type="coiled-coil region" evidence="9">
    <location>
        <begin position="269"/>
        <end position="299"/>
    </location>
</feature>